<dbReference type="EMBL" id="LATX01002279">
    <property type="protein sequence ID" value="KTB31934.1"/>
    <property type="molecule type" value="Genomic_DNA"/>
</dbReference>
<dbReference type="Proteomes" id="UP000054988">
    <property type="component" value="Unassembled WGS sequence"/>
</dbReference>
<accession>A0A0W0F6J2</accession>
<gene>
    <name evidence="1" type="ORF">WG66_15487</name>
</gene>
<evidence type="ECO:0000313" key="2">
    <source>
        <dbReference type="Proteomes" id="UP000054988"/>
    </source>
</evidence>
<name>A0A0W0F6J2_MONRR</name>
<proteinExistence type="predicted"/>
<reference evidence="1 2" key="1">
    <citation type="submission" date="2015-12" db="EMBL/GenBank/DDBJ databases">
        <title>Draft genome sequence of Moniliophthora roreri, the causal agent of frosty pod rot of cacao.</title>
        <authorList>
            <person name="Aime M.C."/>
            <person name="Diaz-Valderrama J.R."/>
            <person name="Kijpornyongpan T."/>
            <person name="Phillips-Mora W."/>
        </authorList>
    </citation>
    <scope>NUCLEOTIDE SEQUENCE [LARGE SCALE GENOMIC DNA]</scope>
    <source>
        <strain evidence="1 2">MCA 2952</strain>
    </source>
</reference>
<comment type="caution">
    <text evidence="1">The sequence shown here is derived from an EMBL/GenBank/DDBJ whole genome shotgun (WGS) entry which is preliminary data.</text>
</comment>
<organism evidence="1 2">
    <name type="scientific">Moniliophthora roreri</name>
    <name type="common">Frosty pod rot fungus</name>
    <name type="synonym">Monilia roreri</name>
    <dbReference type="NCBI Taxonomy" id="221103"/>
    <lineage>
        <taxon>Eukaryota</taxon>
        <taxon>Fungi</taxon>
        <taxon>Dikarya</taxon>
        <taxon>Basidiomycota</taxon>
        <taxon>Agaricomycotina</taxon>
        <taxon>Agaricomycetes</taxon>
        <taxon>Agaricomycetidae</taxon>
        <taxon>Agaricales</taxon>
        <taxon>Marasmiineae</taxon>
        <taxon>Marasmiaceae</taxon>
        <taxon>Moniliophthora</taxon>
    </lineage>
</organism>
<sequence>MTQLTDRVSALCADWSAIPPGISCSTCVADASQLNLDIHLHTALTNEGLAKLRVEGLVRVQTLCWMIAVMMMNLTRISEESAEESIHNRGGDANFLFVGPDPQKVQRFNVGLSVYSWMATGWQLTEVVPSTPIIQSLNDMPDTSYDYDTELYGDGES</sequence>
<dbReference type="AlphaFoldDB" id="A0A0W0F6J2"/>
<evidence type="ECO:0000313" key="1">
    <source>
        <dbReference type="EMBL" id="KTB31934.1"/>
    </source>
</evidence>
<protein>
    <submittedName>
        <fullName evidence="1">Uncharacterized protein</fullName>
    </submittedName>
</protein>